<sequence length="283" mass="30707">MMGALQNETTPDTSMPAEVFRVLSGIGGDEQNPELEEILTLAYRALAAVDRSEQAPGDAELALTMVGESRQLLEQILAVFGPVTAEPISEDFAHQFEVDFELRHNGCGGYDNIVDLYDPMMVLVHGGCELLRASLGMLAGRLEHGMLGGRAVLIEVELLGAMYSVRRALERSLVLLLEFLPIMRSPHELVGGWRSSLGDLLALRTQLETLSPVEAVLWMRSGPQSGVLSPGVYRDLFNSKEMEPSALVLLVQEELATNALLAAHAKALEQEMTVGVPGMEARG</sequence>
<proteinExistence type="predicted"/>
<reference evidence="1" key="1">
    <citation type="submission" date="2010-01" db="EMBL/GenBank/DDBJ databases">
        <title>Genome fragments of uncultured bacteria from the North Pacific subtropical Gyre.</title>
        <authorList>
            <person name="Pham V.D."/>
            <person name="Delong E.F."/>
        </authorList>
    </citation>
    <scope>NUCLEOTIDE SEQUENCE</scope>
</reference>
<name>E7C3L1_9BACT</name>
<evidence type="ECO:0000313" key="1">
    <source>
        <dbReference type="EMBL" id="ADI22035.1"/>
    </source>
</evidence>
<protein>
    <submittedName>
        <fullName evidence="1">Uncharacterized protein</fullName>
    </submittedName>
</protein>
<organism evidence="1">
    <name type="scientific">uncultured myxobacterium HF0200_05J13</name>
    <dbReference type="NCBI Taxonomy" id="723557"/>
    <lineage>
        <taxon>Bacteria</taxon>
        <taxon>Pseudomonadati</taxon>
        <taxon>Myxococcota</taxon>
        <taxon>Myxococcia</taxon>
        <taxon>Myxococcales</taxon>
        <taxon>environmental samples</taxon>
    </lineage>
</organism>
<accession>E7C3L1</accession>
<dbReference type="EMBL" id="GU567973">
    <property type="protein sequence ID" value="ADI22035.1"/>
    <property type="molecule type" value="Genomic_DNA"/>
</dbReference>
<dbReference type="AlphaFoldDB" id="E7C3L1"/>